<proteinExistence type="predicted"/>
<dbReference type="PANTHER" id="PTHR14269:SF60">
    <property type="entry name" value="CARDIOLIPIN SYNTHASE (CMP-FORMING)"/>
    <property type="match status" value="1"/>
</dbReference>
<comment type="caution">
    <text evidence="11">The sequence shown here is derived from an EMBL/GenBank/DDBJ whole genome shotgun (WGS) entry which is preliminary data.</text>
</comment>
<dbReference type="PANTHER" id="PTHR14269">
    <property type="entry name" value="CDP-DIACYLGLYCEROL--GLYCEROL-3-PHOSPHATE 3-PHOSPHATIDYLTRANSFERASE-RELATED"/>
    <property type="match status" value="1"/>
</dbReference>
<evidence type="ECO:0000256" key="6">
    <source>
        <dbReference type="ARBA" id="ARBA00023098"/>
    </source>
</evidence>
<dbReference type="Pfam" id="PF01066">
    <property type="entry name" value="CDP-OH_P_transf"/>
    <property type="match status" value="1"/>
</dbReference>
<dbReference type="GO" id="GO:0016020">
    <property type="term" value="C:membrane"/>
    <property type="evidence" value="ECO:0007669"/>
    <property type="project" value="UniProtKB-SubCell"/>
</dbReference>
<sequence>MLAQSKSSTLSRKIRNRKSWLPHYWRPARCQPSFACASGSQLPPASSILSLVDLTGPRRERSSGPSQQQQGDGSKRQQQDWAEAGWTWSEVCNLPNSLSLARLASGPFISALIVNHNWSTAFIAISIAAVTDWLDGAVAKRWHTNSVLGSYLDPLADKVLVCCVVGALGYEGSLPVWLATVIIGRDVLLVG</sequence>
<feature type="region of interest" description="Disordered" evidence="10">
    <location>
        <begin position="57"/>
        <end position="79"/>
    </location>
</feature>
<evidence type="ECO:0000256" key="7">
    <source>
        <dbReference type="ARBA" id="ARBA00023136"/>
    </source>
</evidence>
<keyword evidence="3" id="KW-0808">Transferase</keyword>
<keyword evidence="12" id="KW-1185">Reference proteome</keyword>
<dbReference type="Proteomes" id="UP001485043">
    <property type="component" value="Unassembled WGS sequence"/>
</dbReference>
<keyword evidence="5" id="KW-1133">Transmembrane helix</keyword>
<evidence type="ECO:0000256" key="2">
    <source>
        <dbReference type="ARBA" id="ARBA00022516"/>
    </source>
</evidence>
<organism evidence="11 12">
    <name type="scientific">Apatococcus fuscideae</name>
    <dbReference type="NCBI Taxonomy" id="2026836"/>
    <lineage>
        <taxon>Eukaryota</taxon>
        <taxon>Viridiplantae</taxon>
        <taxon>Chlorophyta</taxon>
        <taxon>core chlorophytes</taxon>
        <taxon>Trebouxiophyceae</taxon>
        <taxon>Chlorellales</taxon>
        <taxon>Chlorellaceae</taxon>
        <taxon>Apatococcus</taxon>
    </lineage>
</organism>
<reference evidence="11 12" key="1">
    <citation type="journal article" date="2024" name="Nat. Commun.">
        <title>Phylogenomics reveals the evolutionary origins of lichenization in chlorophyte algae.</title>
        <authorList>
            <person name="Puginier C."/>
            <person name="Libourel C."/>
            <person name="Otte J."/>
            <person name="Skaloud P."/>
            <person name="Haon M."/>
            <person name="Grisel S."/>
            <person name="Petersen M."/>
            <person name="Berrin J.G."/>
            <person name="Delaux P.M."/>
            <person name="Dal Grande F."/>
            <person name="Keller J."/>
        </authorList>
    </citation>
    <scope>NUCLEOTIDE SEQUENCE [LARGE SCALE GENOMIC DNA]</scope>
    <source>
        <strain evidence="11 12">SAG 2523</strain>
    </source>
</reference>
<dbReference type="InterPro" id="IPR050324">
    <property type="entry name" value="CDP-alcohol_PTase-I"/>
</dbReference>
<evidence type="ECO:0000256" key="10">
    <source>
        <dbReference type="SAM" id="MobiDB-lite"/>
    </source>
</evidence>
<dbReference type="AlphaFoldDB" id="A0AAW1TDN4"/>
<evidence type="ECO:0000256" key="8">
    <source>
        <dbReference type="ARBA" id="ARBA00023209"/>
    </source>
</evidence>
<keyword evidence="7" id="KW-0472">Membrane</keyword>
<keyword evidence="2" id="KW-0444">Lipid biosynthesis</keyword>
<dbReference type="GO" id="GO:0032049">
    <property type="term" value="P:cardiolipin biosynthetic process"/>
    <property type="evidence" value="ECO:0007669"/>
    <property type="project" value="TreeGrafter"/>
</dbReference>
<dbReference type="InterPro" id="IPR043130">
    <property type="entry name" value="CDP-OH_PTrfase_TM_dom"/>
</dbReference>
<evidence type="ECO:0000256" key="1">
    <source>
        <dbReference type="ARBA" id="ARBA00004141"/>
    </source>
</evidence>
<dbReference type="GO" id="GO:0043337">
    <property type="term" value="F:cardiolipin synthase (CMP-forming)"/>
    <property type="evidence" value="ECO:0007669"/>
    <property type="project" value="TreeGrafter"/>
</dbReference>
<dbReference type="GO" id="GO:0005739">
    <property type="term" value="C:mitochondrion"/>
    <property type="evidence" value="ECO:0007669"/>
    <property type="project" value="TreeGrafter"/>
</dbReference>
<dbReference type="EMBL" id="JALJOV010000053">
    <property type="protein sequence ID" value="KAK9867956.1"/>
    <property type="molecule type" value="Genomic_DNA"/>
</dbReference>
<dbReference type="Gene3D" id="1.20.120.1760">
    <property type="match status" value="1"/>
</dbReference>
<evidence type="ECO:0000256" key="3">
    <source>
        <dbReference type="ARBA" id="ARBA00022679"/>
    </source>
</evidence>
<protein>
    <submittedName>
        <fullName evidence="11">Uncharacterized protein</fullName>
    </submittedName>
</protein>
<keyword evidence="9" id="KW-1208">Phospholipid metabolism</keyword>
<name>A0AAW1TDN4_9CHLO</name>
<evidence type="ECO:0000313" key="11">
    <source>
        <dbReference type="EMBL" id="KAK9867956.1"/>
    </source>
</evidence>
<keyword evidence="4" id="KW-0812">Transmembrane</keyword>
<evidence type="ECO:0000313" key="12">
    <source>
        <dbReference type="Proteomes" id="UP001485043"/>
    </source>
</evidence>
<gene>
    <name evidence="11" type="ORF">WJX84_003158</name>
</gene>
<keyword evidence="8" id="KW-0594">Phospholipid biosynthesis</keyword>
<keyword evidence="6" id="KW-0443">Lipid metabolism</keyword>
<evidence type="ECO:0000256" key="4">
    <source>
        <dbReference type="ARBA" id="ARBA00022692"/>
    </source>
</evidence>
<comment type="subcellular location">
    <subcellularLocation>
        <location evidence="1">Membrane</location>
        <topology evidence="1">Multi-pass membrane protein</topology>
    </subcellularLocation>
</comment>
<evidence type="ECO:0000256" key="5">
    <source>
        <dbReference type="ARBA" id="ARBA00022989"/>
    </source>
</evidence>
<feature type="compositionally biased region" description="Low complexity" evidence="10">
    <location>
        <begin position="63"/>
        <end position="72"/>
    </location>
</feature>
<accession>A0AAW1TDN4</accession>
<evidence type="ECO:0000256" key="9">
    <source>
        <dbReference type="ARBA" id="ARBA00023264"/>
    </source>
</evidence>
<dbReference type="InterPro" id="IPR000462">
    <property type="entry name" value="CDP-OH_P_trans"/>
</dbReference>